<evidence type="ECO:0000313" key="4">
    <source>
        <dbReference type="EMBL" id="MDE1656922.1"/>
    </source>
</evidence>
<comment type="caution">
    <text evidence="4">The sequence shown here is derived from an EMBL/GenBank/DDBJ whole genome shotgun (WGS) entry which is preliminary data.</text>
</comment>
<dbReference type="CDD" id="cd02440">
    <property type="entry name" value="AdoMet_MTases"/>
    <property type="match status" value="1"/>
</dbReference>
<evidence type="ECO:0000256" key="1">
    <source>
        <dbReference type="SAM" id="Coils"/>
    </source>
</evidence>
<organism evidence="4 5">
    <name type="scientific">Actinotignum sanguinis</name>
    <dbReference type="NCBI Taxonomy" id="1445614"/>
    <lineage>
        <taxon>Bacteria</taxon>
        <taxon>Bacillati</taxon>
        <taxon>Actinomycetota</taxon>
        <taxon>Actinomycetes</taxon>
        <taxon>Actinomycetales</taxon>
        <taxon>Actinomycetaceae</taxon>
        <taxon>Actinotignum</taxon>
    </lineage>
</organism>
<feature type="region of interest" description="Disordered" evidence="2">
    <location>
        <begin position="1716"/>
        <end position="1736"/>
    </location>
</feature>
<dbReference type="Pfam" id="PF00271">
    <property type="entry name" value="Helicase_C"/>
    <property type="match status" value="1"/>
</dbReference>
<dbReference type="InterPro" id="IPR001650">
    <property type="entry name" value="Helicase_C-like"/>
</dbReference>
<dbReference type="Gene3D" id="3.40.50.300">
    <property type="entry name" value="P-loop containing nucleotide triphosphate hydrolases"/>
    <property type="match status" value="2"/>
</dbReference>
<evidence type="ECO:0000313" key="5">
    <source>
        <dbReference type="Proteomes" id="UP001219297"/>
    </source>
</evidence>
<dbReference type="Gene3D" id="3.40.50.150">
    <property type="entry name" value="Vaccinia Virus protein VP39"/>
    <property type="match status" value="1"/>
</dbReference>
<evidence type="ECO:0000256" key="2">
    <source>
        <dbReference type="SAM" id="MobiDB-lite"/>
    </source>
</evidence>
<dbReference type="EMBL" id="JARBHI010000018">
    <property type="protein sequence ID" value="MDE1656922.1"/>
    <property type="molecule type" value="Genomic_DNA"/>
</dbReference>
<dbReference type="InterPro" id="IPR052933">
    <property type="entry name" value="DNA_Protect_Modify"/>
</dbReference>
<name>A0ABT5V7H5_9ACTO</name>
<dbReference type="SUPFAM" id="SSF52540">
    <property type="entry name" value="P-loop containing nucleoside triphosphate hydrolases"/>
    <property type="match status" value="2"/>
</dbReference>
<feature type="domain" description="Helicase ATP-binding" evidence="3">
    <location>
        <begin position="756"/>
        <end position="1024"/>
    </location>
</feature>
<feature type="compositionally biased region" description="Polar residues" evidence="2">
    <location>
        <begin position="1726"/>
        <end position="1736"/>
    </location>
</feature>
<dbReference type="PRINTS" id="PR00507">
    <property type="entry name" value="N12N6MTFRASE"/>
</dbReference>
<dbReference type="RefSeq" id="WP_274736504.1">
    <property type="nucleotide sequence ID" value="NZ_CAUPIE010000017.1"/>
</dbReference>
<keyword evidence="1" id="KW-0175">Coiled coil</keyword>
<dbReference type="InterPro" id="IPR029063">
    <property type="entry name" value="SAM-dependent_MTases_sf"/>
</dbReference>
<dbReference type="Proteomes" id="UP001219297">
    <property type="component" value="Unassembled WGS sequence"/>
</dbReference>
<dbReference type="SMART" id="SM00487">
    <property type="entry name" value="DEXDc"/>
    <property type="match status" value="1"/>
</dbReference>
<keyword evidence="5" id="KW-1185">Reference proteome</keyword>
<proteinExistence type="predicted"/>
<feature type="coiled-coil region" evidence="1">
    <location>
        <begin position="1528"/>
        <end position="1562"/>
    </location>
</feature>
<dbReference type="SUPFAM" id="SSF53335">
    <property type="entry name" value="S-adenosyl-L-methionine-dependent methyltransferases"/>
    <property type="match status" value="1"/>
</dbReference>
<reference evidence="4 5" key="1">
    <citation type="submission" date="2023-02" db="EMBL/GenBank/DDBJ databases">
        <title>Defining the Infant Male Urobiome and Moving Towards Mechanisms in Urobiome Research.</title>
        <authorList>
            <person name="Reasoner S."/>
            <person name="Flores V."/>
            <person name="Van Horn G."/>
            <person name="Morales G."/>
            <person name="Peard L."/>
            <person name="Abelson B."/>
            <person name="Manuel C."/>
            <person name="Lee J."/>
            <person name="Baker B."/>
            <person name="Williams T."/>
            <person name="Schmitz J."/>
            <person name="Clayton D."/>
            <person name="Hadjifrangiskou M."/>
        </authorList>
    </citation>
    <scope>NUCLEOTIDE SEQUENCE [LARGE SCALE GENOMIC DNA]</scope>
    <source>
        <strain evidence="4 5">AS1053</strain>
    </source>
</reference>
<dbReference type="InterPro" id="IPR027417">
    <property type="entry name" value="P-loop_NTPase"/>
</dbReference>
<evidence type="ECO:0000259" key="3">
    <source>
        <dbReference type="SMART" id="SM00487"/>
    </source>
</evidence>
<dbReference type="PANTHER" id="PTHR41313:SF1">
    <property type="entry name" value="DNA METHYLASE ADENINE-SPECIFIC DOMAIN-CONTAINING PROTEIN"/>
    <property type="match status" value="1"/>
</dbReference>
<dbReference type="PANTHER" id="PTHR41313">
    <property type="entry name" value="ADENINE-SPECIFIC METHYLTRANSFERASE"/>
    <property type="match status" value="1"/>
</dbReference>
<dbReference type="InterPro" id="IPR014001">
    <property type="entry name" value="Helicase_ATP-bd"/>
</dbReference>
<accession>A0ABT5V7H5</accession>
<protein>
    <recommendedName>
        <fullName evidence="3">Helicase ATP-binding domain-containing protein</fullName>
    </recommendedName>
</protein>
<gene>
    <name evidence="4" type="ORF">PWJ81_07555</name>
</gene>
<sequence>MRLLTQLGDRTPTAAEQAVLARFSGWGGLSALFDTRTDTYKHERETLQSLVDETAYKRALQSTANAHYTQPALARALWNALSDLGLMEGARVVEPGCGVGTFIGTAPETIRMVGVEIDPAPAAIAARLYPNVDIRAQSYTDTDLDEDGYFDAAIGNVPFGNYRPYDPVYNPGNHTIHNYFVSKALAQVRPGGIVAVLTSRYTMDSKNPGVRRELYARADLLGAIRLPAGTHEAMAGTAVVSDILIFRRREKGEEPRTFDWEYTHPLKTGAGEFPVNEYFHTHTEHVLGEWEETTNQYGPALTVTGSVDTLEGQLATTLETITSQARASGLVFTTRQEQYEGEVALRPVDQQKLGRITKTEAGFERYTANGNTPVRIAKNAIPQLAALLDLRDQTRALVEFESQTQENPPTLTQARARLKTAYEDYVAKYGPLNSQRERWYTDRKTGEEKLSWIDVPAVRVFRSDPDAALTMAIEIFDKDTRTARPAGILERRQIGITFKPLGADSVEDGLAICMAEKGRVDPEYISYLTGQSETEVIAGLRDHTFFDPETGELVERSAYLAGNIHAKMVAAETALETDARMSENIAALKAVMPEPLTLSDIEISPGAPWISVADHHAFYSEVVMGWHQQRVGQVGYNPITGAWKAVQDGYQPSAKARRTWNTDRRTGTEIFAALLNHSPITVKSKTIEGEEFIDRAETAAVAQKMEDMATAFTEWVWADGERAARLEARYNEMFNSYLPRDYTGAGEKLTLPGLAKDITPYSHQRSGVARMIYQEAVGLFHQVGAGKTKTMIMGAMELKRLGLIHKPVIAVPANVLYQFASEFQQTYPAARVLTATPDDLTKSGRREFVAKIATSSWDAVVMTHEQFKALGCSNKTQAEYIEARIDELEEAIKASDSSSTIGDMTKQIGSLETALKKALDHPTDPGISFEETGIDYVIADEAHRYKNLKIITKLEGIGTSDGNDYTADLDMKLHYLRSKNPGGRICTLATATPISNSLAEAHTMMRYLAPGVLKDAGIEPFDAFAATFTRSERKAEISPSGGFRMRTRISRFHNLPEFLSLWGIAADVKTSAELSLNIPLLAPNSDGERAPQIVSIDGGEAMKHFMDDIARRADRIAAGSSGNDNMLALSTDGRLGALDLRLRGREPIDQPVSEVAARNIYRIWEQTKDNRYSGINGEESAIPGTLQLVFCDYDTPKPGWNTYDALRQELYELGLPEGSVRFIHEAKNNPEKEELFRDCREGRVAVLIGSTQKMGTGTNVQKRCIATHHLDVPWRPTDITQRDGRMVRQGNENPEVFNFRYVVTGSFAAYMWQTNERKARSIAQIMTNRAGTRSVEDVSPEEMEAGRAKAIATGNPLLLEKCEVDATLQKYKALHSSWQRTRNRAIDETRTLDIRIRASEKTIATLEDLQQYIRDTSGDRFSIRIEQGTFTERAAAAQALSRAVAARISPYIIENVRRTGGTYSVPQGVRIELGGIELAIARVEADSRMGVVSDVSIIFTPLDLKDVRYGPRAGIPLSILQRGQSGLIQRLENLVASLPQRLEEEKENLEFLREEAQSARELSTKDFPHEAEYAAVRTRSKEITLALEDQGDTKAHREQEVRFREGIKYEGHEEFFEGLATWPRIPLPPKPTPIDTIENWQTLPAVARYESREYVWEVLGIVAGNQNGQALTRLTSNAQTHLFVADLVELEAMSDPLTHAPGTVAQPLVHRTPLDEGQREGETLAATDNHSEQSALSDVGEVTSGVADHVDDEQPAAAMRPSIPTLYDGVERTALTEAAPGVFIAKYGESVVTFLDEARNQQVGVPYQRLFPEPGDPVLFAYPDLDIAQTGNVAGSGQVARAILLGSRQDSAYLDGYAPTWRTAIDEPDVPDVRELETADSAEESADLSIPVRYVPPIYRGETPEHVEVLAPGIETATYESAGTIVFLDPEVDALLPSRYRASLFAYPGSETSAAYREDKPREARLRGSAQLVRALLLGNREDARYCHAVDPTWNDDASEVRAQYKAYCAANYERQASSPVFTAVSRAVNAARTIGAREAADPREHGDALM</sequence>